<dbReference type="EMBL" id="CP022203">
    <property type="protein sequence ID" value="ATB49862.1"/>
    <property type="molecule type" value="Genomic_DNA"/>
</dbReference>
<dbReference type="AlphaFoldDB" id="A0A250K2C4"/>
<feature type="compositionally biased region" description="Acidic residues" evidence="1">
    <location>
        <begin position="63"/>
        <end position="98"/>
    </location>
</feature>
<dbReference type="InterPro" id="IPR012644">
    <property type="entry name" value="CHP02300_FYDLN_acid"/>
</dbReference>
<dbReference type="NCBIfam" id="TIGR02300">
    <property type="entry name" value="FYDLN_acid"/>
    <property type="match status" value="1"/>
</dbReference>
<dbReference type="OrthoDB" id="9815689at2"/>
<dbReference type="RefSeq" id="WP_095960271.1">
    <property type="nucleotide sequence ID" value="NZ_CP022203.1"/>
</dbReference>
<proteinExistence type="predicted"/>
<evidence type="ECO:0000256" key="1">
    <source>
        <dbReference type="SAM" id="MobiDB-lite"/>
    </source>
</evidence>
<protein>
    <recommendedName>
        <fullName evidence="4">TIGR02300 family protein</fullName>
    </recommendedName>
</protein>
<organism evidence="2 3">
    <name type="scientific">Corallococcus macrosporus DSM 14697</name>
    <dbReference type="NCBI Taxonomy" id="1189310"/>
    <lineage>
        <taxon>Bacteria</taxon>
        <taxon>Pseudomonadati</taxon>
        <taxon>Myxococcota</taxon>
        <taxon>Myxococcia</taxon>
        <taxon>Myxococcales</taxon>
        <taxon>Cystobacterineae</taxon>
        <taxon>Myxococcaceae</taxon>
        <taxon>Corallococcus</taxon>
    </lineage>
</organism>
<evidence type="ECO:0000313" key="3">
    <source>
        <dbReference type="Proteomes" id="UP000217343"/>
    </source>
</evidence>
<name>A0A250K2C4_9BACT</name>
<feature type="region of interest" description="Disordered" evidence="1">
    <location>
        <begin position="26"/>
        <end position="98"/>
    </location>
</feature>
<sequence>MPAKDLGTKHVCFKCQTKFYDMKKPDPICPKCGADQRESPALKPQPEGRRGRLAAAPKVIEPIEPEEPAGRGEEEDEEGLESFDDEEAAGGDTEEEDI</sequence>
<dbReference type="Proteomes" id="UP000217343">
    <property type="component" value="Chromosome"/>
</dbReference>
<keyword evidence="3" id="KW-1185">Reference proteome</keyword>
<dbReference type="Pfam" id="PF09538">
    <property type="entry name" value="FYDLN_acid"/>
    <property type="match status" value="1"/>
</dbReference>
<reference evidence="2 3" key="1">
    <citation type="submission" date="2017-06" db="EMBL/GenBank/DDBJ databases">
        <title>Sequencing and comparative analysis of myxobacterial genomes.</title>
        <authorList>
            <person name="Rupp O."/>
            <person name="Goesmann A."/>
            <person name="Sogaard-Andersen L."/>
        </authorList>
    </citation>
    <scope>NUCLEOTIDE SEQUENCE [LARGE SCALE GENOMIC DNA]</scope>
    <source>
        <strain evidence="2 3">DSM 14697</strain>
    </source>
</reference>
<accession>A0A250K2C4</accession>
<evidence type="ECO:0000313" key="2">
    <source>
        <dbReference type="EMBL" id="ATB49862.1"/>
    </source>
</evidence>
<feature type="compositionally biased region" description="Basic and acidic residues" evidence="1">
    <location>
        <begin position="34"/>
        <end position="50"/>
    </location>
</feature>
<gene>
    <name evidence="2" type="ORF">MYMAC_005516</name>
</gene>
<evidence type="ECO:0008006" key="4">
    <source>
        <dbReference type="Google" id="ProtNLM"/>
    </source>
</evidence>
<dbReference type="KEGG" id="mmas:MYMAC_005516"/>